<comment type="similarity">
    <text evidence="1">Belongs to the AHA1 family.</text>
</comment>
<reference evidence="5" key="1">
    <citation type="submission" date="2016-10" db="EMBL/GenBank/DDBJ databases">
        <authorList>
            <person name="Varghese N."/>
            <person name="Submissions S."/>
        </authorList>
    </citation>
    <scope>NUCLEOTIDE SEQUENCE [LARGE SCALE GENOMIC DNA]</scope>
    <source>
        <strain evidence="5">DSM 19083</strain>
    </source>
</reference>
<sequence length="201" mass="22188">MDAQTPSTKTPVGRLEDCGAYRRLVIERDLDHGATDVWEALTRPDELQAWIGTWWGTPGAGQTVMFQMTAEGESTEPVEALVEECLPVESLRVTFASDRVVWRVGVELAPQGSARTHLRFVMRVHDDEVVSDIGPGWEYYLDRLAAALAGEAMPAWEDYYPAQCAYYGALEPIEVHEPFVPAAHGPGPEHLPGEPGSRRTA</sequence>
<dbReference type="InterPro" id="IPR013538">
    <property type="entry name" value="ASHA1/2-like_C"/>
</dbReference>
<dbReference type="SUPFAM" id="SSF55961">
    <property type="entry name" value="Bet v1-like"/>
    <property type="match status" value="1"/>
</dbReference>
<dbReference type="InterPro" id="IPR023393">
    <property type="entry name" value="START-like_dom_sf"/>
</dbReference>
<name>A0A1I2EB90_9MICO</name>
<keyword evidence="5" id="KW-1185">Reference proteome</keyword>
<feature type="compositionally biased region" description="Low complexity" evidence="2">
    <location>
        <begin position="181"/>
        <end position="195"/>
    </location>
</feature>
<evidence type="ECO:0000313" key="5">
    <source>
        <dbReference type="Proteomes" id="UP000198520"/>
    </source>
</evidence>
<organism evidence="4 5">
    <name type="scientific">Flavimobilis marinus</name>
    <dbReference type="NCBI Taxonomy" id="285351"/>
    <lineage>
        <taxon>Bacteria</taxon>
        <taxon>Bacillati</taxon>
        <taxon>Actinomycetota</taxon>
        <taxon>Actinomycetes</taxon>
        <taxon>Micrococcales</taxon>
        <taxon>Jonesiaceae</taxon>
        <taxon>Flavimobilis</taxon>
    </lineage>
</organism>
<protein>
    <submittedName>
        <fullName evidence="4">Activator of Hsp90 ATPase homolog 1-like protein</fullName>
    </submittedName>
</protein>
<dbReference type="EMBL" id="FONZ01000001">
    <property type="protein sequence ID" value="SFE89969.1"/>
    <property type="molecule type" value="Genomic_DNA"/>
</dbReference>
<dbReference type="Gene3D" id="3.30.530.20">
    <property type="match status" value="1"/>
</dbReference>
<proteinExistence type="inferred from homology"/>
<evidence type="ECO:0000313" key="4">
    <source>
        <dbReference type="EMBL" id="SFE89969.1"/>
    </source>
</evidence>
<dbReference type="OrthoDB" id="8117292at2"/>
<feature type="domain" description="Activator of Hsp90 ATPase homologue 1/2-like C-terminal" evidence="3">
    <location>
        <begin position="34"/>
        <end position="148"/>
    </location>
</feature>
<dbReference type="Pfam" id="PF08327">
    <property type="entry name" value="AHSA1"/>
    <property type="match status" value="1"/>
</dbReference>
<evidence type="ECO:0000256" key="2">
    <source>
        <dbReference type="SAM" id="MobiDB-lite"/>
    </source>
</evidence>
<gene>
    <name evidence="4" type="ORF">SAMN04488035_0979</name>
</gene>
<dbReference type="AlphaFoldDB" id="A0A1I2EB90"/>
<dbReference type="RefSeq" id="WP_093375514.1">
    <property type="nucleotide sequence ID" value="NZ_BNAN01000001.1"/>
</dbReference>
<feature type="region of interest" description="Disordered" evidence="2">
    <location>
        <begin position="181"/>
        <end position="201"/>
    </location>
</feature>
<evidence type="ECO:0000259" key="3">
    <source>
        <dbReference type="Pfam" id="PF08327"/>
    </source>
</evidence>
<evidence type="ECO:0000256" key="1">
    <source>
        <dbReference type="ARBA" id="ARBA00006817"/>
    </source>
</evidence>
<accession>A0A1I2EB90</accession>
<dbReference type="Proteomes" id="UP000198520">
    <property type="component" value="Unassembled WGS sequence"/>
</dbReference>
<dbReference type="STRING" id="285351.SAMN04488035_0979"/>